<accession>A0A6L9UEJ8</accession>
<evidence type="ECO:0000313" key="2">
    <source>
        <dbReference type="Proteomes" id="UP000483035"/>
    </source>
</evidence>
<dbReference type="RefSeq" id="WP_163989857.1">
    <property type="nucleotide sequence ID" value="NZ_WUEY01000012.1"/>
</dbReference>
<proteinExistence type="predicted"/>
<name>A0A6L9UEJ8_9HYPH</name>
<comment type="caution">
    <text evidence="1">The sequence shown here is derived from an EMBL/GenBank/DDBJ whole genome shotgun (WGS) entry which is preliminary data.</text>
</comment>
<sequence length="105" mass="12415">MDVTQRERGLLLVMIEIDPAYEDEFNRWYREEHYPERMACSGFISGKRYMALEGDPKYLAVYELESPAVLDSPEYARIAGPSEWTKELLPHFLKRVRNIYVEIDP</sequence>
<dbReference type="AlphaFoldDB" id="A0A6L9UEJ8"/>
<organism evidence="1 2">
    <name type="scientific">Rhizobium lusitanum</name>
    <dbReference type="NCBI Taxonomy" id="293958"/>
    <lineage>
        <taxon>Bacteria</taxon>
        <taxon>Pseudomonadati</taxon>
        <taxon>Pseudomonadota</taxon>
        <taxon>Alphaproteobacteria</taxon>
        <taxon>Hyphomicrobiales</taxon>
        <taxon>Rhizobiaceae</taxon>
        <taxon>Rhizobium/Agrobacterium group</taxon>
        <taxon>Rhizobium</taxon>
    </lineage>
</organism>
<gene>
    <name evidence="1" type="ORF">GR212_22995</name>
</gene>
<dbReference type="EMBL" id="WUEY01000012">
    <property type="protein sequence ID" value="NEI72450.1"/>
    <property type="molecule type" value="Genomic_DNA"/>
</dbReference>
<evidence type="ECO:0008006" key="3">
    <source>
        <dbReference type="Google" id="ProtNLM"/>
    </source>
</evidence>
<dbReference type="InterPro" id="IPR011008">
    <property type="entry name" value="Dimeric_a/b-barrel"/>
</dbReference>
<dbReference type="Proteomes" id="UP000483035">
    <property type="component" value="Unassembled WGS sequence"/>
</dbReference>
<evidence type="ECO:0000313" key="1">
    <source>
        <dbReference type="EMBL" id="NEI72450.1"/>
    </source>
</evidence>
<protein>
    <recommendedName>
        <fullName evidence="3">DUF4286 family protein</fullName>
    </recommendedName>
</protein>
<dbReference type="SUPFAM" id="SSF54909">
    <property type="entry name" value="Dimeric alpha+beta barrel"/>
    <property type="match status" value="1"/>
</dbReference>
<reference evidence="1 2" key="1">
    <citation type="submission" date="2019-12" db="EMBL/GenBank/DDBJ databases">
        <title>Rhizobium genotypes associated with high levels of biological nitrogen fixation by grain legumes in a temperate-maritime cropping system.</title>
        <authorList>
            <person name="Maluk M."/>
            <person name="Francesc Ferrando Molina F."/>
            <person name="Lopez Del Egido L."/>
            <person name="Lafos M."/>
            <person name="Langarica-Fuentes A."/>
            <person name="Gebre Yohannes G."/>
            <person name="Young M.W."/>
            <person name="Martin P."/>
            <person name="Gantlett R."/>
            <person name="Kenicer G."/>
            <person name="Hawes C."/>
            <person name="Begg G.S."/>
            <person name="Quilliam R.S."/>
            <person name="Squire G.R."/>
            <person name="Poole P.S."/>
            <person name="Young P.W."/>
            <person name="Iannetta P.M."/>
            <person name="James E.K."/>
        </authorList>
    </citation>
    <scope>NUCLEOTIDE SEQUENCE [LARGE SCALE GENOMIC DNA]</scope>
    <source>
        <strain evidence="1 2">JHI1118</strain>
    </source>
</reference>